<evidence type="ECO:0000256" key="1">
    <source>
        <dbReference type="SAM" id="Phobius"/>
    </source>
</evidence>
<gene>
    <name evidence="2" type="ORF">KP509_07G036700</name>
</gene>
<keyword evidence="1" id="KW-1133">Transmembrane helix</keyword>
<proteinExistence type="predicted"/>
<keyword evidence="1" id="KW-0812">Transmembrane</keyword>
<accession>A0A8T2UA30</accession>
<dbReference type="AlphaFoldDB" id="A0A8T2UA30"/>
<keyword evidence="3" id="KW-1185">Reference proteome</keyword>
<keyword evidence="1" id="KW-0472">Membrane</keyword>
<reference evidence="2" key="1">
    <citation type="submission" date="2021-08" db="EMBL/GenBank/DDBJ databases">
        <title>WGS assembly of Ceratopteris richardii.</title>
        <authorList>
            <person name="Marchant D.B."/>
            <person name="Chen G."/>
            <person name="Jenkins J."/>
            <person name="Shu S."/>
            <person name="Leebens-Mack J."/>
            <person name="Grimwood J."/>
            <person name="Schmutz J."/>
            <person name="Soltis P."/>
            <person name="Soltis D."/>
            <person name="Chen Z.-H."/>
        </authorList>
    </citation>
    <scope>NUCLEOTIDE SEQUENCE</scope>
    <source>
        <strain evidence="2">Whitten #5841</strain>
        <tissue evidence="2">Leaf</tissue>
    </source>
</reference>
<comment type="caution">
    <text evidence="2">The sequence shown here is derived from an EMBL/GenBank/DDBJ whole genome shotgun (WGS) entry which is preliminary data.</text>
</comment>
<dbReference type="EMBL" id="CM035412">
    <property type="protein sequence ID" value="KAH7432727.1"/>
    <property type="molecule type" value="Genomic_DNA"/>
</dbReference>
<dbReference type="Proteomes" id="UP000825935">
    <property type="component" value="Chromosome 7"/>
</dbReference>
<evidence type="ECO:0000313" key="2">
    <source>
        <dbReference type="EMBL" id="KAH7432727.1"/>
    </source>
</evidence>
<protein>
    <submittedName>
        <fullName evidence="2">Uncharacterized protein</fullName>
    </submittedName>
</protein>
<feature type="transmembrane region" description="Helical" evidence="1">
    <location>
        <begin position="6"/>
        <end position="28"/>
    </location>
</feature>
<organism evidence="2 3">
    <name type="scientific">Ceratopteris richardii</name>
    <name type="common">Triangle waterfern</name>
    <dbReference type="NCBI Taxonomy" id="49495"/>
    <lineage>
        <taxon>Eukaryota</taxon>
        <taxon>Viridiplantae</taxon>
        <taxon>Streptophyta</taxon>
        <taxon>Embryophyta</taxon>
        <taxon>Tracheophyta</taxon>
        <taxon>Polypodiopsida</taxon>
        <taxon>Polypodiidae</taxon>
        <taxon>Polypodiales</taxon>
        <taxon>Pteridineae</taxon>
        <taxon>Pteridaceae</taxon>
        <taxon>Parkerioideae</taxon>
        <taxon>Ceratopteris</taxon>
    </lineage>
</organism>
<name>A0A8T2UA30_CERRI</name>
<sequence length="62" mass="6559">MAQPSSILFTRIVAFVGVYLMLLLLVLASRPSPHDNPSLRKLLSEIASKPIGGGDGTPVTDP</sequence>
<evidence type="ECO:0000313" key="3">
    <source>
        <dbReference type="Proteomes" id="UP000825935"/>
    </source>
</evidence>